<dbReference type="PANTHER" id="PTHR15715">
    <property type="entry name" value="CENTROSOMAL PROTEIN OF 170 KDA"/>
    <property type="match status" value="1"/>
</dbReference>
<feature type="compositionally biased region" description="Polar residues" evidence="1">
    <location>
        <begin position="736"/>
        <end position="749"/>
    </location>
</feature>
<dbReference type="InterPro" id="IPR000253">
    <property type="entry name" value="FHA_dom"/>
</dbReference>
<dbReference type="PROSITE" id="PS50006">
    <property type="entry name" value="FHA_DOMAIN"/>
    <property type="match status" value="1"/>
</dbReference>
<evidence type="ECO:0000313" key="3">
    <source>
        <dbReference type="EMBL" id="KAL3420672.1"/>
    </source>
</evidence>
<proteinExistence type="predicted"/>
<gene>
    <name evidence="3" type="ORF">PVAG01_07117</name>
</gene>
<accession>A0ABR4PBI2</accession>
<protein>
    <submittedName>
        <fullName evidence="3">Factor arrest protein 10</fullName>
    </submittedName>
</protein>
<reference evidence="3 4" key="1">
    <citation type="submission" date="2024-06" db="EMBL/GenBank/DDBJ databases">
        <title>Complete genome of Phlyctema vagabunda strain 19-DSS-EL-015.</title>
        <authorList>
            <person name="Fiorenzani C."/>
        </authorList>
    </citation>
    <scope>NUCLEOTIDE SEQUENCE [LARGE SCALE GENOMIC DNA]</scope>
    <source>
        <strain evidence="3 4">19-DSS-EL-015</strain>
    </source>
</reference>
<keyword evidence="4" id="KW-1185">Reference proteome</keyword>
<dbReference type="Pfam" id="PF00498">
    <property type="entry name" value="FHA"/>
    <property type="match status" value="1"/>
</dbReference>
<feature type="region of interest" description="Disordered" evidence="1">
    <location>
        <begin position="569"/>
        <end position="606"/>
    </location>
</feature>
<dbReference type="InterPro" id="IPR008984">
    <property type="entry name" value="SMAD_FHA_dom_sf"/>
</dbReference>
<comment type="caution">
    <text evidence="3">The sequence shown here is derived from an EMBL/GenBank/DDBJ whole genome shotgun (WGS) entry which is preliminary data.</text>
</comment>
<feature type="compositionally biased region" description="Basic and acidic residues" evidence="1">
    <location>
        <begin position="195"/>
        <end position="215"/>
    </location>
</feature>
<evidence type="ECO:0000259" key="2">
    <source>
        <dbReference type="PROSITE" id="PS50006"/>
    </source>
</evidence>
<dbReference type="Proteomes" id="UP001629113">
    <property type="component" value="Unassembled WGS sequence"/>
</dbReference>
<feature type="compositionally biased region" description="Polar residues" evidence="1">
    <location>
        <begin position="466"/>
        <end position="477"/>
    </location>
</feature>
<sequence length="802" mass="87791">MTSTPPSRVPYPCLPIGEAVTTLGGGWTTRTNNLMSQPSTSSPKAKITLRASTSGIVPAVRALTLDSDKPTMPVGRASKSLNKGLTAGEQNAWFDSPVMSRNHAKIAFDPVDKAVTLMDIGSMHGTFLNNRQLESHRAETFKNGDTVIFGAEVTRGVEVFPACAFTIEYELSQVSVKPSNTYSCPDSSDVEDEIDLTHDEEVDTERSQSREDPRVVKGPPAKASVSIESIDLTMSDFDTRSDLSFVEDDDAYAAFDADSDDDDDMSITDECLERAKASMPKSPAVTASDKYPATQPILIMSDDDSSCNSECMSENDDDSECASQHGDTMEEKDEGEEYQEEDNEVEEDSSLVAEIASRETEMINSGLEKQDRILAQHSNQLSELRSASEDQLGHNLKLQRDAIEDVDTQPVNCCPSEAPMQTGLRELLEASEAALETGVGETAHSQELNVQPLFEACSSEPELPIQRSSTKSTSDSLKGQECWPRWSTSTSLTGLHELSQTSSSNAISDQQKFSAISLPHELGNNNSTPEIRSNHAQDYRSPFRSRTETGYTSVYPIFSPLTENDSIYRRPSPSDAAMFKSATSHHDTPNVASDPAREESGHRIGLPISDRAHKEAFFQAREYNRARYLEMANFWDNSEFDRVESGGLFPKSASKSCVPRSRLSIHDIIEKSSTESKSTTLKRKAEEISSLTDEDLKGWGVFETVKPVVTNISDEIALDEASPNGSVKNSPEPIETSKQTANIDRPQFSTSNLPEGIYVGEPAIVTERPSKRLRTLVEKASYVVLGGAGLFSILVATAPDFL</sequence>
<dbReference type="EMBL" id="JBFCZG010000006">
    <property type="protein sequence ID" value="KAL3420672.1"/>
    <property type="molecule type" value="Genomic_DNA"/>
</dbReference>
<feature type="region of interest" description="Disordered" evidence="1">
    <location>
        <begin position="304"/>
        <end position="350"/>
    </location>
</feature>
<evidence type="ECO:0000256" key="1">
    <source>
        <dbReference type="SAM" id="MobiDB-lite"/>
    </source>
</evidence>
<feature type="region of interest" description="Disordered" evidence="1">
    <location>
        <begin position="460"/>
        <end position="482"/>
    </location>
</feature>
<dbReference type="SMART" id="SM00240">
    <property type="entry name" value="FHA"/>
    <property type="match status" value="1"/>
</dbReference>
<dbReference type="PANTHER" id="PTHR15715:SF48">
    <property type="entry name" value="FHA DOMAIN-CONTAINING PROTEIN"/>
    <property type="match status" value="1"/>
</dbReference>
<name>A0ABR4PBI2_9HELO</name>
<dbReference type="Gene3D" id="2.60.200.20">
    <property type="match status" value="1"/>
</dbReference>
<evidence type="ECO:0000313" key="4">
    <source>
        <dbReference type="Proteomes" id="UP001629113"/>
    </source>
</evidence>
<feature type="region of interest" description="Disordered" evidence="1">
    <location>
        <begin position="720"/>
        <end position="749"/>
    </location>
</feature>
<feature type="domain" description="FHA" evidence="2">
    <location>
        <begin position="72"/>
        <end position="133"/>
    </location>
</feature>
<feature type="compositionally biased region" description="Acidic residues" evidence="1">
    <location>
        <begin position="330"/>
        <end position="349"/>
    </location>
</feature>
<organism evidence="3 4">
    <name type="scientific">Phlyctema vagabunda</name>
    <dbReference type="NCBI Taxonomy" id="108571"/>
    <lineage>
        <taxon>Eukaryota</taxon>
        <taxon>Fungi</taxon>
        <taxon>Dikarya</taxon>
        <taxon>Ascomycota</taxon>
        <taxon>Pezizomycotina</taxon>
        <taxon>Leotiomycetes</taxon>
        <taxon>Helotiales</taxon>
        <taxon>Dermateaceae</taxon>
        <taxon>Phlyctema</taxon>
    </lineage>
</organism>
<feature type="region of interest" description="Disordered" evidence="1">
    <location>
        <begin position="195"/>
        <end position="222"/>
    </location>
</feature>
<dbReference type="InterPro" id="IPR051176">
    <property type="entry name" value="Cent_Immune-Sig_Mod"/>
</dbReference>
<dbReference type="SUPFAM" id="SSF49879">
    <property type="entry name" value="SMAD/FHA domain"/>
    <property type="match status" value="1"/>
</dbReference>